<gene>
    <name evidence="2" type="ORF">HCN56_13365</name>
</gene>
<dbReference type="Proteomes" id="UP000578686">
    <property type="component" value="Unassembled WGS sequence"/>
</dbReference>
<protein>
    <submittedName>
        <fullName evidence="2">Uncharacterized protein</fullName>
    </submittedName>
</protein>
<evidence type="ECO:0000256" key="1">
    <source>
        <dbReference type="SAM" id="MobiDB-lite"/>
    </source>
</evidence>
<sequence>MPPQHAGVATATPAVPTGGATEKTARGGAATGGATPRPARTDLLPATRPDALLGARVAGAARDGAAALLTFAPEHGPALRLVLPAAFRLARGERTLLTDADLTAPPEHRPAGPFEQCATRYDARALALNAVLSATRPSVREITALPDGGLRVAWGASFLLEIPGPPASTVTAWRLGDLG</sequence>
<evidence type="ECO:0000313" key="3">
    <source>
        <dbReference type="Proteomes" id="UP000578686"/>
    </source>
</evidence>
<dbReference type="EMBL" id="JAAVJD010000092">
    <property type="protein sequence ID" value="NJQ06546.1"/>
    <property type="molecule type" value="Genomic_DNA"/>
</dbReference>
<proteinExistence type="predicted"/>
<dbReference type="RefSeq" id="WP_167970730.1">
    <property type="nucleotide sequence ID" value="NZ_JAAVJD010000092.1"/>
</dbReference>
<feature type="region of interest" description="Disordered" evidence="1">
    <location>
        <begin position="1"/>
        <end position="44"/>
    </location>
</feature>
<name>A0A7X6D1L4_9ACTN</name>
<organism evidence="2 3">
    <name type="scientific">Streptomyces lonarensis</name>
    <dbReference type="NCBI Taxonomy" id="700599"/>
    <lineage>
        <taxon>Bacteria</taxon>
        <taxon>Bacillati</taxon>
        <taxon>Actinomycetota</taxon>
        <taxon>Actinomycetes</taxon>
        <taxon>Kitasatosporales</taxon>
        <taxon>Streptomycetaceae</taxon>
        <taxon>Streptomyces</taxon>
    </lineage>
</organism>
<dbReference type="AlphaFoldDB" id="A0A7X6D1L4"/>
<evidence type="ECO:0000313" key="2">
    <source>
        <dbReference type="EMBL" id="NJQ06546.1"/>
    </source>
</evidence>
<comment type="caution">
    <text evidence="2">The sequence shown here is derived from an EMBL/GenBank/DDBJ whole genome shotgun (WGS) entry which is preliminary data.</text>
</comment>
<feature type="compositionally biased region" description="Low complexity" evidence="1">
    <location>
        <begin position="1"/>
        <end position="38"/>
    </location>
</feature>
<reference evidence="2 3" key="1">
    <citation type="submission" date="2020-03" db="EMBL/GenBank/DDBJ databases">
        <title>Draft genome of Streptomyces sp. ventii, isolated from the Axial Seamount in the Pacific Ocean, and resequencing of the two type strains Streptomyces lonarensis strain NCL 716 and Streptomyces bohaiensis strain 11A07.</title>
        <authorList>
            <person name="Loughran R.M."/>
            <person name="Pfannmuller K.M."/>
            <person name="Wasson B.J."/>
            <person name="Deadmond M.C."/>
            <person name="Paddock B.E."/>
            <person name="Koyack M.J."/>
            <person name="Gallegos D.A."/>
            <person name="Mitchell E.A."/>
            <person name="Ushijima B."/>
            <person name="Saw J.H."/>
            <person name="Mcphail K.L."/>
            <person name="Videau P."/>
        </authorList>
    </citation>
    <scope>NUCLEOTIDE SEQUENCE [LARGE SCALE GENOMIC DNA]</scope>
    <source>
        <strain evidence="2 3">NCL716</strain>
    </source>
</reference>
<keyword evidence="3" id="KW-1185">Reference proteome</keyword>
<accession>A0A7X6D1L4</accession>